<protein>
    <submittedName>
        <fullName evidence="3">Uncharacterized protein</fullName>
    </submittedName>
</protein>
<evidence type="ECO:0000313" key="3">
    <source>
        <dbReference type="EMBL" id="KAL3785106.1"/>
    </source>
</evidence>
<keyword evidence="2" id="KW-0732">Signal</keyword>
<comment type="caution">
    <text evidence="3">The sequence shown here is derived from an EMBL/GenBank/DDBJ whole genome shotgun (WGS) entry which is preliminary data.</text>
</comment>
<dbReference type="AlphaFoldDB" id="A0ABD3PD13"/>
<evidence type="ECO:0000313" key="4">
    <source>
        <dbReference type="Proteomes" id="UP001516023"/>
    </source>
</evidence>
<accession>A0ABD3PD13</accession>
<feature type="signal peptide" evidence="2">
    <location>
        <begin position="1"/>
        <end position="24"/>
    </location>
</feature>
<gene>
    <name evidence="3" type="ORF">HJC23_006155</name>
</gene>
<sequence length="567" mass="63711">MTMLHTRALSIVLFLVSFVAIVFYSSHEKSLTICTTHVEHVHRDREPSTSSIHTIDEHDTVNHPQNRISFRLHSPDVISPPFQFLSVPGYTCPPSIAPLPPAVDHPTILNFTTTIETDLKVLFVGDSIMQQFAQSFYSSVLIHASANTSFGSKQYVWGGKDGRHVILRAFINGAIPELSGLHVCSSLSGPVQGGGIVGYYRLLDLPNREGRRQYVYCKNEKGWSWGDVREFLDFTVEEDGEVVPAKPLVRANSTHDSPQTTWYKSQLTSEGNTTNRSKTQTVGSFNAIVIRPPGPGWMKLHEITRERIIESIQLLHELFAVETVILTTLAFNNNVVTSRDWKDMLAVNQMIREVAAHWDNVVSGVKFVLVQDFAAFTNEILWMNGRHLGYNVCSSLTMQPRTYDTIPAEWANEGPMFLLHRIAMREWKFNPSIPMVCNTPPVCVSFATTLPNGTTVKDINELCVMNITADKSQCFFNRFSRDGMHWCVETVGPRFSGSVACLLGCVYNGATYEKYESASYTDKTKIMEGVKECEEECNGRFMSLVPVDEGWLKNNIAVYSKCNHCDV</sequence>
<keyword evidence="4" id="KW-1185">Reference proteome</keyword>
<evidence type="ECO:0000256" key="1">
    <source>
        <dbReference type="SAM" id="MobiDB-lite"/>
    </source>
</evidence>
<reference evidence="3 4" key="1">
    <citation type="journal article" date="2020" name="G3 (Bethesda)">
        <title>Improved Reference Genome for Cyclotella cryptica CCMP332, a Model for Cell Wall Morphogenesis, Salinity Adaptation, and Lipid Production in Diatoms (Bacillariophyta).</title>
        <authorList>
            <person name="Roberts W.R."/>
            <person name="Downey K.M."/>
            <person name="Ruck E.C."/>
            <person name="Traller J.C."/>
            <person name="Alverson A.J."/>
        </authorList>
    </citation>
    <scope>NUCLEOTIDE SEQUENCE [LARGE SCALE GENOMIC DNA]</scope>
    <source>
        <strain evidence="3 4">CCMP332</strain>
    </source>
</reference>
<evidence type="ECO:0000256" key="2">
    <source>
        <dbReference type="SAM" id="SignalP"/>
    </source>
</evidence>
<proteinExistence type="predicted"/>
<dbReference type="EMBL" id="JABMIG020000221">
    <property type="protein sequence ID" value="KAL3785106.1"/>
    <property type="molecule type" value="Genomic_DNA"/>
</dbReference>
<name>A0ABD3PD13_9STRA</name>
<organism evidence="3 4">
    <name type="scientific">Cyclotella cryptica</name>
    <dbReference type="NCBI Taxonomy" id="29204"/>
    <lineage>
        <taxon>Eukaryota</taxon>
        <taxon>Sar</taxon>
        <taxon>Stramenopiles</taxon>
        <taxon>Ochrophyta</taxon>
        <taxon>Bacillariophyta</taxon>
        <taxon>Coscinodiscophyceae</taxon>
        <taxon>Thalassiosirophycidae</taxon>
        <taxon>Stephanodiscales</taxon>
        <taxon>Stephanodiscaceae</taxon>
        <taxon>Cyclotella</taxon>
    </lineage>
</organism>
<feature type="region of interest" description="Disordered" evidence="1">
    <location>
        <begin position="251"/>
        <end position="278"/>
    </location>
</feature>
<dbReference type="Proteomes" id="UP001516023">
    <property type="component" value="Unassembled WGS sequence"/>
</dbReference>
<feature type="chain" id="PRO_5044863301" evidence="2">
    <location>
        <begin position="25"/>
        <end position="567"/>
    </location>
</feature>